<evidence type="ECO:0000259" key="2">
    <source>
        <dbReference type="Pfam" id="PF07811"/>
    </source>
</evidence>
<dbReference type="AlphaFoldDB" id="A0A328AXS0"/>
<keyword evidence="1" id="KW-0812">Transmembrane</keyword>
<protein>
    <submittedName>
        <fullName evidence="3">Pilus assembly protein</fullName>
    </submittedName>
</protein>
<sequence>MPLTRFKADKRGAAAVEFALIAPFMILLYFGLVELTLGMMAERRAAHAASVVADLVAQSSQVTTGDVGDIFQVATAVLQPFPAAPLKMRVTSVTADANAVPKVDWSQVTGGMTALGAQSTATQVPANFLAAQDSVIMAEVSYTYTSPLHQVLPKALGFSETFFLRPRRSPKVTLVP</sequence>
<dbReference type="RefSeq" id="WP_111457183.1">
    <property type="nucleotide sequence ID" value="NZ_QFYP01000001.1"/>
</dbReference>
<name>A0A328AXS0_9CAUL</name>
<evidence type="ECO:0000313" key="3">
    <source>
        <dbReference type="EMBL" id="RAK59890.1"/>
    </source>
</evidence>
<keyword evidence="4" id="KW-1185">Reference proteome</keyword>
<keyword evidence="1" id="KW-0472">Membrane</keyword>
<evidence type="ECO:0000313" key="4">
    <source>
        <dbReference type="Proteomes" id="UP000249842"/>
    </source>
</evidence>
<feature type="transmembrane region" description="Helical" evidence="1">
    <location>
        <begin position="12"/>
        <end position="32"/>
    </location>
</feature>
<dbReference type="InterPro" id="IPR012495">
    <property type="entry name" value="TadE-like_dom"/>
</dbReference>
<dbReference type="EMBL" id="QFYP01000001">
    <property type="protein sequence ID" value="RAK59890.1"/>
    <property type="molecule type" value="Genomic_DNA"/>
</dbReference>
<keyword evidence="1" id="KW-1133">Transmembrane helix</keyword>
<accession>A0A328AXS0</accession>
<dbReference type="Proteomes" id="UP000249842">
    <property type="component" value="Unassembled WGS sequence"/>
</dbReference>
<dbReference type="Pfam" id="PF07811">
    <property type="entry name" value="TadE"/>
    <property type="match status" value="1"/>
</dbReference>
<organism evidence="3 4">
    <name type="scientific">Phenylobacterium hankyongense</name>
    <dbReference type="NCBI Taxonomy" id="1813876"/>
    <lineage>
        <taxon>Bacteria</taxon>
        <taxon>Pseudomonadati</taxon>
        <taxon>Pseudomonadota</taxon>
        <taxon>Alphaproteobacteria</taxon>
        <taxon>Caulobacterales</taxon>
        <taxon>Caulobacteraceae</taxon>
        <taxon>Phenylobacterium</taxon>
    </lineage>
</organism>
<evidence type="ECO:0000256" key="1">
    <source>
        <dbReference type="SAM" id="Phobius"/>
    </source>
</evidence>
<reference evidence="4" key="1">
    <citation type="submission" date="2018-05" db="EMBL/GenBank/DDBJ databases">
        <authorList>
            <person name="Li X."/>
        </authorList>
    </citation>
    <scope>NUCLEOTIDE SEQUENCE [LARGE SCALE GENOMIC DNA]</scope>
    <source>
        <strain evidence="4">HKS-05</strain>
    </source>
</reference>
<gene>
    <name evidence="3" type="ORF">DJ021_08765</name>
</gene>
<comment type="caution">
    <text evidence="3">The sequence shown here is derived from an EMBL/GenBank/DDBJ whole genome shotgun (WGS) entry which is preliminary data.</text>
</comment>
<dbReference type="OrthoDB" id="7189296at2"/>
<proteinExistence type="predicted"/>
<feature type="domain" description="TadE-like" evidence="2">
    <location>
        <begin position="12"/>
        <end position="53"/>
    </location>
</feature>